<organism evidence="2 3">
    <name type="scientific">Cadophora malorum</name>
    <dbReference type="NCBI Taxonomy" id="108018"/>
    <lineage>
        <taxon>Eukaryota</taxon>
        <taxon>Fungi</taxon>
        <taxon>Dikarya</taxon>
        <taxon>Ascomycota</taxon>
        <taxon>Pezizomycotina</taxon>
        <taxon>Leotiomycetes</taxon>
        <taxon>Helotiales</taxon>
        <taxon>Ploettnerulaceae</taxon>
        <taxon>Cadophora</taxon>
    </lineage>
</organism>
<dbReference type="EMBL" id="JAFJYH010000317">
    <property type="protein sequence ID" value="KAG4413394.1"/>
    <property type="molecule type" value="Genomic_DNA"/>
</dbReference>
<feature type="region of interest" description="Disordered" evidence="1">
    <location>
        <begin position="251"/>
        <end position="272"/>
    </location>
</feature>
<evidence type="ECO:0000313" key="3">
    <source>
        <dbReference type="Proteomes" id="UP000664132"/>
    </source>
</evidence>
<dbReference type="AlphaFoldDB" id="A0A8H7T4R3"/>
<sequence>MYCSDTLRAYQPCSTRTSCRPSQACTTTTTITPKVTRFTAVFSEEWNWSFSPKTHRSRRRRFANSGERTSGFTAVFSDDWKDHDEDEDEVHLQVQHNSCPDGDHSLQWDKGLKRKRDADYFSELLNPRNLSCSNRKCEEQECTSQRATSISPTTSPEPREDQFKGSDSESWPSTPEALKSLNPSFMASINDDDMPALSPEGLQHSMASLSGPVHPIDIEMTMWSETERNLYLSLADEESRELSFALQDLTRKRHQEGTSPLTGPATPEHTSSCKDECEIGDQGFDFWDHFIECHIAGEG</sequence>
<evidence type="ECO:0000256" key="1">
    <source>
        <dbReference type="SAM" id="MobiDB-lite"/>
    </source>
</evidence>
<reference evidence="2" key="1">
    <citation type="submission" date="2021-02" db="EMBL/GenBank/DDBJ databases">
        <title>Genome sequence Cadophora malorum strain M34.</title>
        <authorList>
            <person name="Stefanovic E."/>
            <person name="Vu D."/>
            <person name="Scully C."/>
            <person name="Dijksterhuis J."/>
            <person name="Roader J."/>
            <person name="Houbraken J."/>
        </authorList>
    </citation>
    <scope>NUCLEOTIDE SEQUENCE</scope>
    <source>
        <strain evidence="2">M34</strain>
    </source>
</reference>
<feature type="compositionally biased region" description="Polar residues" evidence="1">
    <location>
        <begin position="142"/>
        <end position="156"/>
    </location>
</feature>
<name>A0A8H7T4R3_9HELO</name>
<keyword evidence="3" id="KW-1185">Reference proteome</keyword>
<comment type="caution">
    <text evidence="2">The sequence shown here is derived from an EMBL/GenBank/DDBJ whole genome shotgun (WGS) entry which is preliminary data.</text>
</comment>
<proteinExistence type="predicted"/>
<feature type="region of interest" description="Disordered" evidence="1">
    <location>
        <begin position="141"/>
        <end position="179"/>
    </location>
</feature>
<dbReference type="Proteomes" id="UP000664132">
    <property type="component" value="Unassembled WGS sequence"/>
</dbReference>
<gene>
    <name evidence="2" type="ORF">IFR04_013478</name>
</gene>
<accession>A0A8H7T4R3</accession>
<protein>
    <submittedName>
        <fullName evidence="2">Uncharacterized protein</fullName>
    </submittedName>
</protein>
<dbReference type="OrthoDB" id="3560376at2759"/>
<evidence type="ECO:0000313" key="2">
    <source>
        <dbReference type="EMBL" id="KAG4413394.1"/>
    </source>
</evidence>
<feature type="compositionally biased region" description="Basic and acidic residues" evidence="1">
    <location>
        <begin position="157"/>
        <end position="167"/>
    </location>
</feature>